<keyword evidence="3" id="KW-1185">Reference proteome</keyword>
<evidence type="ECO:0008006" key="4">
    <source>
        <dbReference type="Google" id="ProtNLM"/>
    </source>
</evidence>
<reference evidence="3" key="1">
    <citation type="journal article" date="2019" name="Int. J. Syst. Evol. Microbiol.">
        <title>The Global Catalogue of Microorganisms (GCM) 10K type strain sequencing project: providing services to taxonomists for standard genome sequencing and annotation.</title>
        <authorList>
            <consortium name="The Broad Institute Genomics Platform"/>
            <consortium name="The Broad Institute Genome Sequencing Center for Infectious Disease"/>
            <person name="Wu L."/>
            <person name="Ma J."/>
        </authorList>
    </citation>
    <scope>NUCLEOTIDE SEQUENCE [LARGE SCALE GENOMIC DNA]</scope>
    <source>
        <strain evidence="3">CCUG 60523</strain>
    </source>
</reference>
<dbReference type="EMBL" id="JBHRZS010000003">
    <property type="protein sequence ID" value="MFC3878892.1"/>
    <property type="molecule type" value="Genomic_DNA"/>
</dbReference>
<feature type="chain" id="PRO_5046556123" description="VCBS repeat-containing protein" evidence="1">
    <location>
        <begin position="20"/>
        <end position="199"/>
    </location>
</feature>
<feature type="signal peptide" evidence="1">
    <location>
        <begin position="1"/>
        <end position="19"/>
    </location>
</feature>
<keyword evidence="1" id="KW-0732">Signal</keyword>
<evidence type="ECO:0000313" key="2">
    <source>
        <dbReference type="EMBL" id="MFC3878892.1"/>
    </source>
</evidence>
<organism evidence="2 3">
    <name type="scientific">Algoriphagus namhaensis</name>
    <dbReference type="NCBI Taxonomy" id="915353"/>
    <lineage>
        <taxon>Bacteria</taxon>
        <taxon>Pseudomonadati</taxon>
        <taxon>Bacteroidota</taxon>
        <taxon>Cytophagia</taxon>
        <taxon>Cytophagales</taxon>
        <taxon>Cyclobacteriaceae</taxon>
        <taxon>Algoriphagus</taxon>
    </lineage>
</organism>
<dbReference type="Proteomes" id="UP001595805">
    <property type="component" value="Unassembled WGS sequence"/>
</dbReference>
<comment type="caution">
    <text evidence="2">The sequence shown here is derived from an EMBL/GenBank/DDBJ whole genome shotgun (WGS) entry which is preliminary data.</text>
</comment>
<name>A0ABV8AQ41_9BACT</name>
<proteinExistence type="predicted"/>
<evidence type="ECO:0000313" key="3">
    <source>
        <dbReference type="Proteomes" id="UP001595805"/>
    </source>
</evidence>
<gene>
    <name evidence="2" type="ORF">ACFOSV_01830</name>
</gene>
<accession>A0ABV8AQ41</accession>
<evidence type="ECO:0000256" key="1">
    <source>
        <dbReference type="SAM" id="SignalP"/>
    </source>
</evidence>
<dbReference type="RefSeq" id="WP_377902797.1">
    <property type="nucleotide sequence ID" value="NZ_JBHRZS010000003.1"/>
</dbReference>
<dbReference type="PROSITE" id="PS51257">
    <property type="entry name" value="PROKAR_LIPOPROTEIN"/>
    <property type="match status" value="1"/>
</dbReference>
<protein>
    <recommendedName>
        <fullName evidence="4">VCBS repeat-containing protein</fullName>
    </recommendedName>
</protein>
<sequence length="199" mass="22470">MKYLQILFLSSLFLIAACASPTESNNSGVDSMNVVSEDETESTEEIKAYTQDDQDNIQRLIRLTLNDLFKEDLDQLEIDSIGRQFIYDQVDLNNDGKKEILIGLIGPYFCGSGGCTVLLTNGYGDLITQFSVSDYPFYVDQETSNGWNSLIIYSGSENRLVKFDGETYPSNPSTLEVYSGDVDRLLKLLDIENQERKFF</sequence>